<evidence type="ECO:0000256" key="1">
    <source>
        <dbReference type="ARBA" id="ARBA00008791"/>
    </source>
</evidence>
<comment type="similarity">
    <text evidence="1">Belongs to the universal stress protein A family.</text>
</comment>
<accession>A0A8J6N3T4</accession>
<reference evidence="3 4" key="1">
    <citation type="submission" date="2020-08" db="EMBL/GenBank/DDBJ databases">
        <title>Bridging the membrane lipid divide: bacteria of the FCB group superphylum have the potential to synthesize archaeal ether lipids.</title>
        <authorList>
            <person name="Villanueva L."/>
            <person name="Von Meijenfeldt F.A.B."/>
            <person name="Westbye A.B."/>
            <person name="Yadav S."/>
            <person name="Hopmans E.C."/>
            <person name="Dutilh B.E."/>
            <person name="Sinninghe Damste J.S."/>
        </authorList>
    </citation>
    <scope>NUCLEOTIDE SEQUENCE [LARGE SCALE GENOMIC DNA]</scope>
    <source>
        <strain evidence="3">NIOZ-UU82</strain>
    </source>
</reference>
<protein>
    <submittedName>
        <fullName evidence="3">Universal stress protein</fullName>
    </submittedName>
</protein>
<feature type="domain" description="UspA" evidence="2">
    <location>
        <begin position="63"/>
        <end position="203"/>
    </location>
</feature>
<dbReference type="InterPro" id="IPR014729">
    <property type="entry name" value="Rossmann-like_a/b/a_fold"/>
</dbReference>
<comment type="caution">
    <text evidence="3">The sequence shown here is derived from an EMBL/GenBank/DDBJ whole genome shotgun (WGS) entry which is preliminary data.</text>
</comment>
<dbReference type="AlphaFoldDB" id="A0A8J6N3T4"/>
<dbReference type="InterPro" id="IPR006016">
    <property type="entry name" value="UspA"/>
</dbReference>
<dbReference type="Pfam" id="PF00582">
    <property type="entry name" value="Usp"/>
    <property type="match status" value="1"/>
</dbReference>
<evidence type="ECO:0000313" key="3">
    <source>
        <dbReference type="EMBL" id="MBC8198623.1"/>
    </source>
</evidence>
<dbReference type="InterPro" id="IPR006015">
    <property type="entry name" value="Universal_stress_UspA"/>
</dbReference>
<name>A0A8J6N3T4_9BACT</name>
<dbReference type="Proteomes" id="UP000603545">
    <property type="component" value="Unassembled WGS sequence"/>
</dbReference>
<organism evidence="3 4">
    <name type="scientific">Candidatus Desulfaltia bathyphila</name>
    <dbReference type="NCBI Taxonomy" id="2841697"/>
    <lineage>
        <taxon>Bacteria</taxon>
        <taxon>Pseudomonadati</taxon>
        <taxon>Thermodesulfobacteriota</taxon>
        <taxon>Desulfobacteria</taxon>
        <taxon>Desulfobacterales</taxon>
        <taxon>Desulfobacterales incertae sedis</taxon>
        <taxon>Candidatus Desulfaltia</taxon>
    </lineage>
</organism>
<sequence>QCESTIARDIRFWAKNKRADTILMSRRGRTDFKPFIMGAISTRLVEYCRDCPLWIVGGGVRSKKALIAVDSSDNALRAVDHAGFILAGTDCRVTIFYTMRNLRRFVPLEALEEAPDLEEFWRNKAGQQIAPYMKKAKEILLDAGLPGDQIATKVIDGSRSAADDILQEARENGFGTIVLGRRGLSKIKELFMGSVTSKVLINSSGLTIWIVQ</sequence>
<dbReference type="SUPFAM" id="SSF52402">
    <property type="entry name" value="Adenine nucleotide alpha hydrolases-like"/>
    <property type="match status" value="2"/>
</dbReference>
<dbReference type="PANTHER" id="PTHR46268">
    <property type="entry name" value="STRESS RESPONSE PROTEIN NHAX"/>
    <property type="match status" value="1"/>
</dbReference>
<dbReference type="CDD" id="cd00293">
    <property type="entry name" value="USP-like"/>
    <property type="match status" value="2"/>
</dbReference>
<evidence type="ECO:0000259" key="2">
    <source>
        <dbReference type="Pfam" id="PF00582"/>
    </source>
</evidence>
<evidence type="ECO:0000313" key="4">
    <source>
        <dbReference type="Proteomes" id="UP000603545"/>
    </source>
</evidence>
<dbReference type="PRINTS" id="PR01438">
    <property type="entry name" value="UNVRSLSTRESS"/>
</dbReference>
<dbReference type="PANTHER" id="PTHR46268:SF6">
    <property type="entry name" value="UNIVERSAL STRESS PROTEIN UP12"/>
    <property type="match status" value="1"/>
</dbReference>
<gene>
    <name evidence="3" type="ORF">H8E80_01045</name>
</gene>
<proteinExistence type="inferred from homology"/>
<dbReference type="Gene3D" id="3.40.50.620">
    <property type="entry name" value="HUPs"/>
    <property type="match status" value="2"/>
</dbReference>
<dbReference type="EMBL" id="JACNLL010000016">
    <property type="protein sequence ID" value="MBC8198623.1"/>
    <property type="molecule type" value="Genomic_DNA"/>
</dbReference>
<feature type="non-terminal residue" evidence="3">
    <location>
        <position position="1"/>
    </location>
</feature>